<keyword evidence="1" id="KW-0472">Membrane</keyword>
<sequence>MAPENQGKLIAILAAVGGAVSFSIIDMLFKFLSSDYPLYQVVFIRSLVAMALLLMVLTPLAGGMNQLRTRRPRLQLLRAGLVLGANLTFFTGLAIMPLAEAVAISFATPLIVTVLSVFVLREHVGPWRWSAVAVGFLGVLVIMRPGGDSFQWAALLPLIGACGYAGMHVLSRRIGPVDATVALSFYPLCAFLLLSALAGLMFGDGHWQGDGGEIAGFLLRAWSWPSSGEWPLFIGAGLAGSMGGYLISHAYKTAEAGLIAPFEYIALPLAILWGVLLFQDWPEPQVWIGALLIIGAGLVSVWRESKHGQTQPA</sequence>
<gene>
    <name evidence="3" type="ORF">GG681_05545</name>
</gene>
<feature type="transmembrane region" description="Helical" evidence="1">
    <location>
        <begin position="9"/>
        <end position="29"/>
    </location>
</feature>
<dbReference type="InterPro" id="IPR000620">
    <property type="entry name" value="EamA_dom"/>
</dbReference>
<name>A0A844AKR5_9RHOB</name>
<dbReference type="EMBL" id="WIXK01000002">
    <property type="protein sequence ID" value="MQY42095.1"/>
    <property type="molecule type" value="Genomic_DNA"/>
</dbReference>
<accession>A0A844AKR5</accession>
<keyword evidence="4" id="KW-1185">Reference proteome</keyword>
<evidence type="ECO:0000313" key="4">
    <source>
        <dbReference type="Proteomes" id="UP000436694"/>
    </source>
</evidence>
<organism evidence="3 4">
    <name type="scientific">Tritonibacter aquimaris</name>
    <dbReference type="NCBI Taxonomy" id="2663379"/>
    <lineage>
        <taxon>Bacteria</taxon>
        <taxon>Pseudomonadati</taxon>
        <taxon>Pseudomonadota</taxon>
        <taxon>Alphaproteobacteria</taxon>
        <taxon>Rhodobacterales</taxon>
        <taxon>Paracoccaceae</taxon>
        <taxon>Tritonibacter</taxon>
    </lineage>
</organism>
<dbReference type="GO" id="GO:0016020">
    <property type="term" value="C:membrane"/>
    <property type="evidence" value="ECO:0007669"/>
    <property type="project" value="InterPro"/>
</dbReference>
<dbReference type="InterPro" id="IPR037185">
    <property type="entry name" value="EmrE-like"/>
</dbReference>
<feature type="transmembrane region" description="Helical" evidence="1">
    <location>
        <begin position="150"/>
        <end position="170"/>
    </location>
</feature>
<feature type="transmembrane region" description="Helical" evidence="1">
    <location>
        <begin position="127"/>
        <end position="144"/>
    </location>
</feature>
<dbReference type="RefSeq" id="WP_153545920.1">
    <property type="nucleotide sequence ID" value="NZ_WIXK01000002.1"/>
</dbReference>
<feature type="transmembrane region" description="Helical" evidence="1">
    <location>
        <begin position="284"/>
        <end position="302"/>
    </location>
</feature>
<feature type="transmembrane region" description="Helical" evidence="1">
    <location>
        <begin position="182"/>
        <end position="202"/>
    </location>
</feature>
<feature type="transmembrane region" description="Helical" evidence="1">
    <location>
        <begin position="41"/>
        <end position="64"/>
    </location>
</feature>
<protein>
    <submittedName>
        <fullName evidence="3">EamA family transporter</fullName>
    </submittedName>
</protein>
<dbReference type="Pfam" id="PF00892">
    <property type="entry name" value="EamA"/>
    <property type="match status" value="1"/>
</dbReference>
<comment type="caution">
    <text evidence="3">The sequence shown here is derived from an EMBL/GenBank/DDBJ whole genome shotgun (WGS) entry which is preliminary data.</text>
</comment>
<dbReference type="PANTHER" id="PTHR22911:SF103">
    <property type="entry name" value="BLR2811 PROTEIN"/>
    <property type="match status" value="1"/>
</dbReference>
<feature type="transmembrane region" description="Helical" evidence="1">
    <location>
        <begin position="259"/>
        <end position="278"/>
    </location>
</feature>
<evidence type="ECO:0000313" key="3">
    <source>
        <dbReference type="EMBL" id="MQY42095.1"/>
    </source>
</evidence>
<reference evidence="3 4" key="1">
    <citation type="submission" date="2019-10" db="EMBL/GenBank/DDBJ databases">
        <title>Epibacterium sp. nov., isolated from seawater.</title>
        <authorList>
            <person name="Zhang X."/>
            <person name="Li N."/>
        </authorList>
    </citation>
    <scope>NUCLEOTIDE SEQUENCE [LARGE SCALE GENOMIC DNA]</scope>
    <source>
        <strain evidence="3 4">SM1969</strain>
    </source>
</reference>
<dbReference type="Proteomes" id="UP000436694">
    <property type="component" value="Unassembled WGS sequence"/>
</dbReference>
<dbReference type="SUPFAM" id="SSF103481">
    <property type="entry name" value="Multidrug resistance efflux transporter EmrE"/>
    <property type="match status" value="2"/>
</dbReference>
<dbReference type="PANTHER" id="PTHR22911">
    <property type="entry name" value="ACYL-MALONYL CONDENSING ENZYME-RELATED"/>
    <property type="match status" value="1"/>
</dbReference>
<keyword evidence="1" id="KW-0812">Transmembrane</keyword>
<evidence type="ECO:0000259" key="2">
    <source>
        <dbReference type="Pfam" id="PF00892"/>
    </source>
</evidence>
<feature type="domain" description="EamA" evidence="2">
    <location>
        <begin position="10"/>
        <end position="143"/>
    </location>
</feature>
<feature type="transmembrane region" description="Helical" evidence="1">
    <location>
        <begin position="230"/>
        <end position="247"/>
    </location>
</feature>
<keyword evidence="1" id="KW-1133">Transmembrane helix</keyword>
<dbReference type="AlphaFoldDB" id="A0A844AKR5"/>
<evidence type="ECO:0000256" key="1">
    <source>
        <dbReference type="SAM" id="Phobius"/>
    </source>
</evidence>
<proteinExistence type="predicted"/>
<feature type="transmembrane region" description="Helical" evidence="1">
    <location>
        <begin position="101"/>
        <end position="120"/>
    </location>
</feature>
<feature type="transmembrane region" description="Helical" evidence="1">
    <location>
        <begin position="76"/>
        <end position="95"/>
    </location>
</feature>